<keyword evidence="1" id="KW-1133">Transmembrane helix</keyword>
<accession>A0A0A9BW13</accession>
<keyword evidence="1" id="KW-0812">Transmembrane</keyword>
<dbReference type="AlphaFoldDB" id="A0A0A9BW13"/>
<feature type="transmembrane region" description="Helical" evidence="1">
    <location>
        <begin position="6"/>
        <end position="29"/>
    </location>
</feature>
<keyword evidence="1" id="KW-0472">Membrane</keyword>
<sequence>MASCTSFPVLLAGLIICTRTTFPLSFGFLSRRSSSPSSLRLIPLKMSMSSTPNISILPLYFSSIS</sequence>
<evidence type="ECO:0000256" key="1">
    <source>
        <dbReference type="SAM" id="Phobius"/>
    </source>
</evidence>
<protein>
    <submittedName>
        <fullName evidence="2">Uncharacterized protein</fullName>
    </submittedName>
</protein>
<proteinExistence type="predicted"/>
<name>A0A0A9BW13_ARUDO</name>
<organism evidence="2">
    <name type="scientific">Arundo donax</name>
    <name type="common">Giant reed</name>
    <name type="synonym">Donax arundinaceus</name>
    <dbReference type="NCBI Taxonomy" id="35708"/>
    <lineage>
        <taxon>Eukaryota</taxon>
        <taxon>Viridiplantae</taxon>
        <taxon>Streptophyta</taxon>
        <taxon>Embryophyta</taxon>
        <taxon>Tracheophyta</taxon>
        <taxon>Spermatophyta</taxon>
        <taxon>Magnoliopsida</taxon>
        <taxon>Liliopsida</taxon>
        <taxon>Poales</taxon>
        <taxon>Poaceae</taxon>
        <taxon>PACMAD clade</taxon>
        <taxon>Arundinoideae</taxon>
        <taxon>Arundineae</taxon>
        <taxon>Arundo</taxon>
    </lineage>
</organism>
<reference evidence="2" key="1">
    <citation type="submission" date="2014-09" db="EMBL/GenBank/DDBJ databases">
        <authorList>
            <person name="Magalhaes I.L.F."/>
            <person name="Oliveira U."/>
            <person name="Santos F.R."/>
            <person name="Vidigal T.H.D.A."/>
            <person name="Brescovit A.D."/>
            <person name="Santos A.J."/>
        </authorList>
    </citation>
    <scope>NUCLEOTIDE SEQUENCE</scope>
    <source>
        <tissue evidence="2">Shoot tissue taken approximately 20 cm above the soil surface</tissue>
    </source>
</reference>
<reference evidence="2" key="2">
    <citation type="journal article" date="2015" name="Data Brief">
        <title>Shoot transcriptome of the giant reed, Arundo donax.</title>
        <authorList>
            <person name="Barrero R.A."/>
            <person name="Guerrero F.D."/>
            <person name="Moolhuijzen P."/>
            <person name="Goolsby J.A."/>
            <person name="Tidwell J."/>
            <person name="Bellgard S.E."/>
            <person name="Bellgard M.I."/>
        </authorList>
    </citation>
    <scope>NUCLEOTIDE SEQUENCE</scope>
    <source>
        <tissue evidence="2">Shoot tissue taken approximately 20 cm above the soil surface</tissue>
    </source>
</reference>
<dbReference type="EMBL" id="GBRH01230409">
    <property type="protein sequence ID" value="JAD67486.1"/>
    <property type="molecule type" value="Transcribed_RNA"/>
</dbReference>
<evidence type="ECO:0000313" key="2">
    <source>
        <dbReference type="EMBL" id="JAD67486.1"/>
    </source>
</evidence>